<feature type="domain" description="J" evidence="3">
    <location>
        <begin position="486"/>
        <end position="556"/>
    </location>
</feature>
<organism evidence="4">
    <name type="scientific">Chromera velia CCMP2878</name>
    <dbReference type="NCBI Taxonomy" id="1169474"/>
    <lineage>
        <taxon>Eukaryota</taxon>
        <taxon>Sar</taxon>
        <taxon>Alveolata</taxon>
        <taxon>Colpodellida</taxon>
        <taxon>Chromeraceae</taxon>
        <taxon>Chromera</taxon>
    </lineage>
</organism>
<dbReference type="InterPro" id="IPR002110">
    <property type="entry name" value="Ankyrin_rpt"/>
</dbReference>
<feature type="compositionally biased region" description="Low complexity" evidence="2">
    <location>
        <begin position="870"/>
        <end position="887"/>
    </location>
</feature>
<feature type="region of interest" description="Disordered" evidence="2">
    <location>
        <begin position="576"/>
        <end position="608"/>
    </location>
</feature>
<reference evidence="4" key="1">
    <citation type="submission" date="2014-11" db="EMBL/GenBank/DDBJ databases">
        <authorList>
            <person name="Otto D Thomas"/>
            <person name="Naeem Raeece"/>
        </authorList>
    </citation>
    <scope>NUCLEOTIDE SEQUENCE</scope>
</reference>
<feature type="compositionally biased region" description="Acidic residues" evidence="2">
    <location>
        <begin position="1781"/>
        <end position="1793"/>
    </location>
</feature>
<dbReference type="PRINTS" id="PR00625">
    <property type="entry name" value="JDOMAIN"/>
</dbReference>
<sequence>MASFEEQLRKFGSDLDRQYFLQRQRCEQEYEFFRSQKDEEVSQLRIQLEDELNKRSTVSQKLEDVSAELEECLRHRSNLQNICTAQAQSIAELRKSLSLLQSQAQRGEKKLSNEGDGIGPASGVKKEGEEDGMEVEEEKEKERDAEISQNPELVATCVEQIRRGHLRGVTSLLEANPSLAKEETILEAARSFDELMQHSSVAQGTDPDEDEATAAVLAYASEKQLKNLLCRAAREGASYFIEGILRAVARRFVVSTSDETGNSPLVLACGTGDLRSAEVLLRTAPSCCKVPSGDSLLTPLHVACERGDQRLVETLFARGADPTDGSRDAEGRTVREAALSGGFPSVVEQVDNQAVIVMSVKGNESYKAGDYEGAKSAYHDAISLCKDLHNRSVSDVHADNLTKLHYNKARALYRLCEWTDAISECDECLRLDPEYVNAISQRAQCHCSLFQWEAAAGDYKTLMTLMPSDPEWASRWEESNRQANMDLYSVLDVPRHAPADLIKKAYRKLVLKWHPDKHNGKSADQQKRANALFTRVQGAYDTLSDEAKRAQYDQSLRTRDALVASDAAVRMAAAGGGGLHGGRMHHHFSQSQSPPPASSFFRRTTSGGGVGGGGSFNFDFDYTSASFHHPHHDAAGGQGGRAQAGPFRGNGMGSFSGRAGGGGGPSPPSSRLFVDPFGGPHPPRSASAAGTFRGTPPAGGGGGDTEMGGTTPPHQQQSSSFFAYDFSFGNTTSPMGVHGNVHVTGSSSNSASNPAGSPTTPVTGMRHGGGAGNGVGGGQGTENGGRSRFVHGDGGAEEWRGLRSRVSVASQDINSTPVTGGGQQTRERERAKAERERGVAGAPGLRAAAAAAAAAAMHGVGGVTGGLRRSVAPASSPSQPSQQSTSQGGRESEGETPGGMSTSSLGGGRSDLFDVLDGGAQAKQNATTTGGNVTPPRQPQSSRGGLGMSSSSGPPSQRGSKGGGAAGSTSSVSNPFGHRGSPRVSSREQSTPSTTQFPKGNLSGVTATGQQEEKEKDAGQRGSGGMNSDRKPKPAAFNASEQKPQQQQVTTPRTGSQQTPQQHKTPPPPAPAPSPISATGASKKGGGSAQAGGSDWVHSNLSESAEREKETGGNGGRKGGPKPKSQSTGLPSTSDGSSTSGSSGVSRVFTAAYAKVRREQNQQAAPVPAPAPAGGVKGPAAVSSVAASRSSGGVPSPSARAVEESVSAQGGSAVSRTQQPAATSSSSFQAAGASSASSGSLNAGRRAASGLSQLRSSIQSLSQRSNAGEGDEGEGERRVPTGLEQKQPESSEDMPSVEGQQRGHGYSPHRYSNPQNQSPHAGLQGRGEEEDEDMMSSSEQMLSELIHGLREGSNRIHNEEADFLPPRKGGGAVPEEGGDVPMGVEEVDGGGMMPGPSLLRSSGAPVSPDRMEMDESGDIRMGFGERKPRLQQQPGLNTFTPLGGAEGGEGNGGMKCEGGEEDDNEEDGCFDDPTALPAGVVEALERAARAQQQHQQGGGGGGLLEKAAARRQGAPAALIHAPGPSRLAEASDSDEDVFADFFAESPLGKGGKGGSYVDSPPSPSSPAPAAPNPPKRQSKGLVSVSGGLKGQPGPHAHAAVSTPGSKIRRQTPTGAGPSPRVSPSTFTAPPPAPGREVQREGGGGRPNLSSPQKVPTGAVQEGVTGSFFTAPSRGGGGSQTFRQGTTVTPSQGSNATVTAGARSEAAIGVSPQRPVQKGKGGGSVNVSGPSPSPSWGDRRRSSGGSDASSFGFGFRDSRRKSAVASAAATAAPLSGGAGEGGADEEEWRETETG</sequence>
<feature type="compositionally biased region" description="Polar residues" evidence="2">
    <location>
        <begin position="922"/>
        <end position="932"/>
    </location>
</feature>
<feature type="compositionally biased region" description="Gly residues" evidence="2">
    <location>
        <begin position="766"/>
        <end position="783"/>
    </location>
</feature>
<feature type="compositionally biased region" description="Polar residues" evidence="2">
    <location>
        <begin position="807"/>
        <end position="818"/>
    </location>
</feature>
<name>A0A0G4G0H1_9ALVE</name>
<feature type="compositionally biased region" description="Low complexity" evidence="2">
    <location>
        <begin position="1742"/>
        <end position="1754"/>
    </location>
</feature>
<dbReference type="Gene3D" id="1.10.287.110">
    <property type="entry name" value="DnaJ domain"/>
    <property type="match status" value="1"/>
</dbReference>
<feature type="compositionally biased region" description="Low complexity" evidence="2">
    <location>
        <begin position="1762"/>
        <end position="1774"/>
    </location>
</feature>
<feature type="compositionally biased region" description="Low complexity" evidence="2">
    <location>
        <begin position="744"/>
        <end position="759"/>
    </location>
</feature>
<gene>
    <name evidence="4" type="ORF">Cvel_514</name>
</gene>
<feature type="compositionally biased region" description="Polar residues" evidence="2">
    <location>
        <begin position="1206"/>
        <end position="1220"/>
    </location>
</feature>
<feature type="compositionally biased region" description="Gly residues" evidence="2">
    <location>
        <begin position="697"/>
        <end position="706"/>
    </location>
</feature>
<dbReference type="Gene3D" id="1.25.40.20">
    <property type="entry name" value="Ankyrin repeat-containing domain"/>
    <property type="match status" value="1"/>
</dbReference>
<dbReference type="SUPFAM" id="SSF48452">
    <property type="entry name" value="TPR-like"/>
    <property type="match status" value="1"/>
</dbReference>
<dbReference type="PROSITE" id="PS50297">
    <property type="entry name" value="ANK_REP_REGION"/>
    <property type="match status" value="1"/>
</dbReference>
<dbReference type="InterPro" id="IPR036770">
    <property type="entry name" value="Ankyrin_rpt-contain_sf"/>
</dbReference>
<feature type="compositionally biased region" description="Low complexity" evidence="2">
    <location>
        <begin position="1373"/>
        <end position="1384"/>
    </location>
</feature>
<feature type="compositionally biased region" description="Low complexity" evidence="2">
    <location>
        <begin position="1122"/>
        <end position="1146"/>
    </location>
</feature>
<dbReference type="InterPro" id="IPR018253">
    <property type="entry name" value="DnaJ_domain_CS"/>
</dbReference>
<dbReference type="EMBL" id="CDMZ01000773">
    <property type="protein sequence ID" value="CEM21184.1"/>
    <property type="molecule type" value="Genomic_DNA"/>
</dbReference>
<dbReference type="PROSITE" id="PS50088">
    <property type="entry name" value="ANK_REPEAT"/>
    <property type="match status" value="1"/>
</dbReference>
<dbReference type="SMART" id="SM00028">
    <property type="entry name" value="TPR"/>
    <property type="match status" value="3"/>
</dbReference>
<protein>
    <recommendedName>
        <fullName evidence="3">J domain-containing protein</fullName>
    </recommendedName>
</protein>
<dbReference type="VEuPathDB" id="CryptoDB:Cvel_514"/>
<dbReference type="SUPFAM" id="SSF48403">
    <property type="entry name" value="Ankyrin repeat"/>
    <property type="match status" value="1"/>
</dbReference>
<feature type="compositionally biased region" description="Polar residues" evidence="2">
    <location>
        <begin position="983"/>
        <end position="1010"/>
    </location>
</feature>
<dbReference type="Pfam" id="PF00226">
    <property type="entry name" value="DnaJ"/>
    <property type="match status" value="1"/>
</dbReference>
<dbReference type="SMART" id="SM00248">
    <property type="entry name" value="ANK"/>
    <property type="match status" value="2"/>
</dbReference>
<feature type="compositionally biased region" description="Low complexity" evidence="2">
    <location>
        <begin position="1172"/>
        <end position="1200"/>
    </location>
</feature>
<feature type="region of interest" description="Disordered" evidence="2">
    <location>
        <begin position="807"/>
        <end position="846"/>
    </location>
</feature>
<feature type="compositionally biased region" description="Acidic residues" evidence="2">
    <location>
        <begin position="1459"/>
        <end position="1470"/>
    </location>
</feature>
<evidence type="ECO:0000256" key="1">
    <source>
        <dbReference type="PROSITE-ProRule" id="PRU00023"/>
    </source>
</evidence>
<dbReference type="PROSITE" id="PS00636">
    <property type="entry name" value="DNAJ_1"/>
    <property type="match status" value="1"/>
</dbReference>
<feature type="compositionally biased region" description="Gly residues" evidence="2">
    <location>
        <begin position="1444"/>
        <end position="1456"/>
    </location>
</feature>
<feature type="compositionally biased region" description="Polar residues" evidence="2">
    <location>
        <begin position="1039"/>
        <end position="1055"/>
    </location>
</feature>
<feature type="compositionally biased region" description="Basic and acidic residues" evidence="2">
    <location>
        <begin position="825"/>
        <end position="838"/>
    </location>
</feature>
<dbReference type="InterPro" id="IPR001623">
    <property type="entry name" value="DnaJ_domain"/>
</dbReference>
<dbReference type="PROSITE" id="PS50076">
    <property type="entry name" value="DNAJ_2"/>
    <property type="match status" value="1"/>
</dbReference>
<feature type="region of interest" description="Disordered" evidence="2">
    <location>
        <begin position="106"/>
        <end position="147"/>
    </location>
</feature>
<dbReference type="InterPro" id="IPR019734">
    <property type="entry name" value="TPR_rpt"/>
</dbReference>
<feature type="region of interest" description="Disordered" evidence="2">
    <location>
        <begin position="862"/>
        <end position="1793"/>
    </location>
</feature>
<feature type="compositionally biased region" description="Pro residues" evidence="2">
    <location>
        <begin position="1065"/>
        <end position="1074"/>
    </location>
</feature>
<feature type="compositionally biased region" description="Low complexity" evidence="2">
    <location>
        <begin position="1335"/>
        <end position="1345"/>
    </location>
</feature>
<evidence type="ECO:0000313" key="4">
    <source>
        <dbReference type="EMBL" id="CEM21184.1"/>
    </source>
</evidence>
<feature type="compositionally biased region" description="Polar residues" evidence="2">
    <location>
        <begin position="1310"/>
        <end position="1319"/>
    </location>
</feature>
<dbReference type="Pfam" id="PF12796">
    <property type="entry name" value="Ank_2"/>
    <property type="match status" value="1"/>
</dbReference>
<dbReference type="PANTHER" id="PTHR44200">
    <property type="entry name" value="DNAJ HOMOLOG SUBFAMILY C MEMBER 7"/>
    <property type="match status" value="1"/>
</dbReference>
<feature type="region of interest" description="Disordered" evidence="2">
    <location>
        <begin position="629"/>
        <end position="717"/>
    </location>
</feature>
<keyword evidence="1" id="KW-0040">ANK repeat</keyword>
<proteinExistence type="predicted"/>
<feature type="compositionally biased region" description="Pro residues" evidence="2">
    <location>
        <begin position="1560"/>
        <end position="1574"/>
    </location>
</feature>
<dbReference type="SUPFAM" id="SSF46565">
    <property type="entry name" value="Chaperone J-domain"/>
    <property type="match status" value="1"/>
</dbReference>
<dbReference type="PANTHER" id="PTHR44200:SF1">
    <property type="entry name" value="DNAJ HOMOLOG SUBFAMILY C MEMBER 7"/>
    <property type="match status" value="1"/>
</dbReference>
<feature type="compositionally biased region" description="Low complexity" evidence="2">
    <location>
        <begin position="1724"/>
        <end position="1735"/>
    </location>
</feature>
<dbReference type="InterPro" id="IPR036869">
    <property type="entry name" value="J_dom_sf"/>
</dbReference>
<feature type="compositionally biased region" description="Polar residues" evidence="2">
    <location>
        <begin position="1679"/>
        <end position="1697"/>
    </location>
</feature>
<feature type="compositionally biased region" description="Low complexity" evidence="2">
    <location>
        <begin position="1504"/>
        <end position="1517"/>
    </location>
</feature>
<dbReference type="CDD" id="cd06257">
    <property type="entry name" value="DnaJ"/>
    <property type="match status" value="1"/>
</dbReference>
<feature type="region of interest" description="Disordered" evidence="2">
    <location>
        <begin position="742"/>
        <end position="794"/>
    </location>
</feature>
<feature type="compositionally biased region" description="Basic and acidic residues" evidence="2">
    <location>
        <begin position="1347"/>
        <end position="1360"/>
    </location>
</feature>
<feature type="compositionally biased region" description="Gly residues" evidence="2">
    <location>
        <begin position="636"/>
        <end position="664"/>
    </location>
</feature>
<evidence type="ECO:0000259" key="3">
    <source>
        <dbReference type="PROSITE" id="PS50076"/>
    </source>
</evidence>
<dbReference type="InterPro" id="IPR011990">
    <property type="entry name" value="TPR-like_helical_dom_sf"/>
</dbReference>
<evidence type="ECO:0000256" key="2">
    <source>
        <dbReference type="SAM" id="MobiDB-lite"/>
    </source>
</evidence>
<dbReference type="Gene3D" id="1.25.40.10">
    <property type="entry name" value="Tetratricopeptide repeat domain"/>
    <property type="match status" value="1"/>
</dbReference>
<feature type="compositionally biased region" description="Low complexity" evidence="2">
    <location>
        <begin position="940"/>
        <end position="959"/>
    </location>
</feature>
<feature type="repeat" description="ANK" evidence="1">
    <location>
        <begin position="295"/>
        <end position="327"/>
    </location>
</feature>
<dbReference type="SMART" id="SM00271">
    <property type="entry name" value="DnaJ"/>
    <property type="match status" value="1"/>
</dbReference>
<dbReference type="InterPro" id="IPR052758">
    <property type="entry name" value="SRC_co-chaperone"/>
</dbReference>
<feature type="compositionally biased region" description="Polar residues" evidence="2">
    <location>
        <begin position="1430"/>
        <end position="1440"/>
    </location>
</feature>
<accession>A0A0G4G0H1</accession>
<feature type="compositionally biased region" description="Low complexity" evidence="2">
    <location>
        <begin position="1221"/>
        <end position="1265"/>
    </location>
</feature>